<dbReference type="GO" id="GO:0005096">
    <property type="term" value="F:GTPase activator activity"/>
    <property type="evidence" value="ECO:0007669"/>
    <property type="project" value="UniProtKB-KW"/>
</dbReference>
<dbReference type="GO" id="GO:0006913">
    <property type="term" value="P:nucleocytoplasmic transport"/>
    <property type="evidence" value="ECO:0007669"/>
    <property type="project" value="TreeGrafter"/>
</dbReference>
<dbReference type="Pfam" id="PF13516">
    <property type="entry name" value="LRR_6"/>
    <property type="match status" value="1"/>
</dbReference>
<evidence type="ECO:0000313" key="4">
    <source>
        <dbReference type="EMBL" id="CAD8599965.1"/>
    </source>
</evidence>
<evidence type="ECO:0000256" key="3">
    <source>
        <dbReference type="ARBA" id="ARBA00022737"/>
    </source>
</evidence>
<proteinExistence type="predicted"/>
<organism evidence="4">
    <name type="scientific">Coccolithus braarudii</name>
    <dbReference type="NCBI Taxonomy" id="221442"/>
    <lineage>
        <taxon>Eukaryota</taxon>
        <taxon>Haptista</taxon>
        <taxon>Haptophyta</taxon>
        <taxon>Prymnesiophyceae</taxon>
        <taxon>Coccolithales</taxon>
        <taxon>Coccolithaceae</taxon>
        <taxon>Coccolithus</taxon>
    </lineage>
</organism>
<dbReference type="SMART" id="SM00368">
    <property type="entry name" value="LRR_RI"/>
    <property type="match status" value="3"/>
</dbReference>
<dbReference type="GO" id="GO:0005634">
    <property type="term" value="C:nucleus"/>
    <property type="evidence" value="ECO:0007669"/>
    <property type="project" value="TreeGrafter"/>
</dbReference>
<keyword evidence="2" id="KW-0433">Leucine-rich repeat</keyword>
<dbReference type="Gene3D" id="3.80.10.10">
    <property type="entry name" value="Ribonuclease Inhibitor"/>
    <property type="match status" value="1"/>
</dbReference>
<dbReference type="InterPro" id="IPR001611">
    <property type="entry name" value="Leu-rich_rpt"/>
</dbReference>
<dbReference type="PANTHER" id="PTHR24113">
    <property type="entry name" value="RAN GTPASE-ACTIVATING PROTEIN 1"/>
    <property type="match status" value="1"/>
</dbReference>
<accession>A0A7S0L243</accession>
<name>A0A7S0L243_9EUKA</name>
<protein>
    <submittedName>
        <fullName evidence="4">Uncharacterized protein</fullName>
    </submittedName>
</protein>
<keyword evidence="3" id="KW-0677">Repeat</keyword>
<evidence type="ECO:0000256" key="1">
    <source>
        <dbReference type="ARBA" id="ARBA00022468"/>
    </source>
</evidence>
<dbReference type="EMBL" id="HBEY01006715">
    <property type="protein sequence ID" value="CAD8599965.1"/>
    <property type="molecule type" value="Transcribed_RNA"/>
</dbReference>
<sequence length="239" mass="25222">MGSTNGHCIANQSFLCSQSPDVLVLLGRMLISESALELSRSLIAVSSVCVSIRDALQPLLAEQRDTWRAVDALCTKMRTPVSTLPAAAKLDWPKRGMVDEDVALLVKIIASGALKQLKVVILFGNKISDSGMQMLASAVAMGSLEQVKGLYLGGNLISDAGIKAFASAVTSSKRLGQLQSISFRLNKFGDAGIAALTAAVTSGAMASLSRIHIRLGFPEGQCTLSELEKACASRRINLS</sequence>
<gene>
    <name evidence="4" type="ORF">CPEL01642_LOCUS3295</name>
</gene>
<keyword evidence="1" id="KW-0343">GTPase activation</keyword>
<dbReference type="SUPFAM" id="SSF52047">
    <property type="entry name" value="RNI-like"/>
    <property type="match status" value="1"/>
</dbReference>
<dbReference type="PANTHER" id="PTHR24113:SF12">
    <property type="entry name" value="RAN GTPASE-ACTIVATING PROTEIN 1"/>
    <property type="match status" value="1"/>
</dbReference>
<reference evidence="4" key="1">
    <citation type="submission" date="2021-01" db="EMBL/GenBank/DDBJ databases">
        <authorList>
            <person name="Corre E."/>
            <person name="Pelletier E."/>
            <person name="Niang G."/>
            <person name="Scheremetjew M."/>
            <person name="Finn R."/>
            <person name="Kale V."/>
            <person name="Holt S."/>
            <person name="Cochrane G."/>
            <person name="Meng A."/>
            <person name="Brown T."/>
            <person name="Cohen L."/>
        </authorList>
    </citation>
    <scope>NUCLEOTIDE SEQUENCE</scope>
    <source>
        <strain evidence="4">PLY182g</strain>
    </source>
</reference>
<dbReference type="InterPro" id="IPR027038">
    <property type="entry name" value="RanGap"/>
</dbReference>
<dbReference type="GO" id="GO:0005829">
    <property type="term" value="C:cytosol"/>
    <property type="evidence" value="ECO:0007669"/>
    <property type="project" value="TreeGrafter"/>
</dbReference>
<dbReference type="GO" id="GO:0031267">
    <property type="term" value="F:small GTPase binding"/>
    <property type="evidence" value="ECO:0007669"/>
    <property type="project" value="TreeGrafter"/>
</dbReference>
<dbReference type="AlphaFoldDB" id="A0A7S0L243"/>
<evidence type="ECO:0000256" key="2">
    <source>
        <dbReference type="ARBA" id="ARBA00022614"/>
    </source>
</evidence>
<dbReference type="InterPro" id="IPR032675">
    <property type="entry name" value="LRR_dom_sf"/>
</dbReference>
<dbReference type="GO" id="GO:0048471">
    <property type="term" value="C:perinuclear region of cytoplasm"/>
    <property type="evidence" value="ECO:0007669"/>
    <property type="project" value="TreeGrafter"/>
</dbReference>